<dbReference type="Proteomes" id="UP001278500">
    <property type="component" value="Unassembled WGS sequence"/>
</dbReference>
<dbReference type="EMBL" id="JAUEPP010000001">
    <property type="protein sequence ID" value="KAK3355222.1"/>
    <property type="molecule type" value="Genomic_DNA"/>
</dbReference>
<keyword evidence="1" id="KW-1133">Transmembrane helix</keyword>
<keyword evidence="1" id="KW-0472">Membrane</keyword>
<organism evidence="2 3">
    <name type="scientific">Neurospora tetraspora</name>
    <dbReference type="NCBI Taxonomy" id="94610"/>
    <lineage>
        <taxon>Eukaryota</taxon>
        <taxon>Fungi</taxon>
        <taxon>Dikarya</taxon>
        <taxon>Ascomycota</taxon>
        <taxon>Pezizomycotina</taxon>
        <taxon>Sordariomycetes</taxon>
        <taxon>Sordariomycetidae</taxon>
        <taxon>Sordariales</taxon>
        <taxon>Sordariaceae</taxon>
        <taxon>Neurospora</taxon>
    </lineage>
</organism>
<evidence type="ECO:0000313" key="2">
    <source>
        <dbReference type="EMBL" id="KAK3355222.1"/>
    </source>
</evidence>
<proteinExistence type="predicted"/>
<reference evidence="2" key="2">
    <citation type="submission" date="2023-06" db="EMBL/GenBank/DDBJ databases">
        <authorList>
            <consortium name="Lawrence Berkeley National Laboratory"/>
            <person name="Haridas S."/>
            <person name="Hensen N."/>
            <person name="Bonometti L."/>
            <person name="Westerberg I."/>
            <person name="Brannstrom I.O."/>
            <person name="Guillou S."/>
            <person name="Cros-Aarteil S."/>
            <person name="Calhoun S."/>
            <person name="Kuo A."/>
            <person name="Mondo S."/>
            <person name="Pangilinan J."/>
            <person name="Riley R."/>
            <person name="Labutti K."/>
            <person name="Andreopoulos B."/>
            <person name="Lipzen A."/>
            <person name="Chen C."/>
            <person name="Yanf M."/>
            <person name="Daum C."/>
            <person name="Ng V."/>
            <person name="Clum A."/>
            <person name="Steindorff A."/>
            <person name="Ohm R."/>
            <person name="Martin F."/>
            <person name="Silar P."/>
            <person name="Natvig D."/>
            <person name="Lalanne C."/>
            <person name="Gautier V."/>
            <person name="Ament-Velasquez S.L."/>
            <person name="Kruys A."/>
            <person name="Hutchinson M.I."/>
            <person name="Powell A.J."/>
            <person name="Barry K."/>
            <person name="Miller A.N."/>
            <person name="Grigoriev I.V."/>
            <person name="Debuchy R."/>
            <person name="Gladieux P."/>
            <person name="Thoren M.H."/>
            <person name="Johannesson H."/>
        </authorList>
    </citation>
    <scope>NUCLEOTIDE SEQUENCE</scope>
    <source>
        <strain evidence="2">CBS 560.94</strain>
    </source>
</reference>
<dbReference type="GeneID" id="87868067"/>
<protein>
    <submittedName>
        <fullName evidence="2">Uncharacterized protein</fullName>
    </submittedName>
</protein>
<keyword evidence="1" id="KW-0812">Transmembrane</keyword>
<name>A0AAE0MXL5_9PEZI</name>
<dbReference type="AlphaFoldDB" id="A0AAE0MXL5"/>
<feature type="transmembrane region" description="Helical" evidence="1">
    <location>
        <begin position="58"/>
        <end position="79"/>
    </location>
</feature>
<gene>
    <name evidence="2" type="ORF">B0H65DRAFT_584929</name>
</gene>
<sequence length="87" mass="10060">MGYEDIFSLQGTPRQPYINFYKDWRPGVSLAFQARVLVLFHIASGVSRTALRMEQRRLRYSSVMGTPAFMFYNAIVMALEDEGLYRG</sequence>
<dbReference type="RefSeq" id="XP_062686600.1">
    <property type="nucleotide sequence ID" value="XM_062830913.1"/>
</dbReference>
<reference evidence="2" key="1">
    <citation type="journal article" date="2023" name="Mol. Phylogenet. Evol.">
        <title>Genome-scale phylogeny and comparative genomics of the fungal order Sordariales.</title>
        <authorList>
            <person name="Hensen N."/>
            <person name="Bonometti L."/>
            <person name="Westerberg I."/>
            <person name="Brannstrom I.O."/>
            <person name="Guillou S."/>
            <person name="Cros-Aarteil S."/>
            <person name="Calhoun S."/>
            <person name="Haridas S."/>
            <person name="Kuo A."/>
            <person name="Mondo S."/>
            <person name="Pangilinan J."/>
            <person name="Riley R."/>
            <person name="LaButti K."/>
            <person name="Andreopoulos B."/>
            <person name="Lipzen A."/>
            <person name="Chen C."/>
            <person name="Yan M."/>
            <person name="Daum C."/>
            <person name="Ng V."/>
            <person name="Clum A."/>
            <person name="Steindorff A."/>
            <person name="Ohm R.A."/>
            <person name="Martin F."/>
            <person name="Silar P."/>
            <person name="Natvig D.O."/>
            <person name="Lalanne C."/>
            <person name="Gautier V."/>
            <person name="Ament-Velasquez S.L."/>
            <person name="Kruys A."/>
            <person name="Hutchinson M.I."/>
            <person name="Powell A.J."/>
            <person name="Barry K."/>
            <person name="Miller A.N."/>
            <person name="Grigoriev I.V."/>
            <person name="Debuchy R."/>
            <person name="Gladieux P."/>
            <person name="Hiltunen Thoren M."/>
            <person name="Johannesson H."/>
        </authorList>
    </citation>
    <scope>NUCLEOTIDE SEQUENCE</scope>
    <source>
        <strain evidence="2">CBS 560.94</strain>
    </source>
</reference>
<accession>A0AAE0MXL5</accession>
<keyword evidence="3" id="KW-1185">Reference proteome</keyword>
<evidence type="ECO:0000256" key="1">
    <source>
        <dbReference type="SAM" id="Phobius"/>
    </source>
</evidence>
<comment type="caution">
    <text evidence="2">The sequence shown here is derived from an EMBL/GenBank/DDBJ whole genome shotgun (WGS) entry which is preliminary data.</text>
</comment>
<evidence type="ECO:0000313" key="3">
    <source>
        <dbReference type="Proteomes" id="UP001278500"/>
    </source>
</evidence>